<reference evidence="4 5" key="1">
    <citation type="submission" date="2018-06" db="EMBL/GenBank/DDBJ databases">
        <authorList>
            <consortium name="Pathogen Informatics"/>
            <person name="Doyle S."/>
        </authorList>
    </citation>
    <scope>NUCLEOTIDE SEQUENCE [LARGE SCALE GENOMIC DNA]</scope>
    <source>
        <strain evidence="5">NCTC 11391</strain>
    </source>
</reference>
<dbReference type="RefSeq" id="WP_115324993.1">
    <property type="nucleotide sequence ID" value="NZ_UHFA01000002.1"/>
</dbReference>
<dbReference type="InterPro" id="IPR001647">
    <property type="entry name" value="HTH_TetR"/>
</dbReference>
<feature type="DNA-binding region" description="H-T-H motif" evidence="2">
    <location>
        <begin position="29"/>
        <end position="48"/>
    </location>
</feature>
<dbReference type="Gene3D" id="1.10.357.10">
    <property type="entry name" value="Tetracycline Repressor, domain 2"/>
    <property type="match status" value="1"/>
</dbReference>
<evidence type="ECO:0000313" key="5">
    <source>
        <dbReference type="Proteomes" id="UP000254082"/>
    </source>
</evidence>
<proteinExistence type="predicted"/>
<keyword evidence="5" id="KW-1185">Reference proteome</keyword>
<dbReference type="PROSITE" id="PS50977">
    <property type="entry name" value="HTH_TETR_2"/>
    <property type="match status" value="1"/>
</dbReference>
<evidence type="ECO:0000256" key="2">
    <source>
        <dbReference type="PROSITE-ProRule" id="PRU00335"/>
    </source>
</evidence>
<dbReference type="PANTHER" id="PTHR43479">
    <property type="entry name" value="ACREF/ENVCD OPERON REPRESSOR-RELATED"/>
    <property type="match status" value="1"/>
</dbReference>
<dbReference type="SUPFAM" id="SSF46689">
    <property type="entry name" value="Homeodomain-like"/>
    <property type="match status" value="1"/>
</dbReference>
<dbReference type="OrthoDB" id="9179041at2"/>
<sequence length="198" mass="22244">MKRDTEKLKQKLIATGVAEIEKKGIDQLSIRMVAQKCGVSHGAPYRHFGSKEGYLKVVLAEISLRLAKASLEGLSERLPARQQLSLMGANLINFAKTSPYFFEVLLVKYPFSYLEILEDQVELDCDLPGFQAFQKLVKDFRNEENLLVSENDCLFHLWSYIAGLAILAQSQNGQDLSQANIQKNIDTMLTIYIKGGKA</sequence>
<dbReference type="GO" id="GO:0003677">
    <property type="term" value="F:DNA binding"/>
    <property type="evidence" value="ECO:0007669"/>
    <property type="project" value="UniProtKB-UniRule"/>
</dbReference>
<evidence type="ECO:0000256" key="1">
    <source>
        <dbReference type="ARBA" id="ARBA00023125"/>
    </source>
</evidence>
<organism evidence="4 5">
    <name type="scientific">Streptococcus downei MFe28</name>
    <dbReference type="NCBI Taxonomy" id="764290"/>
    <lineage>
        <taxon>Bacteria</taxon>
        <taxon>Bacillati</taxon>
        <taxon>Bacillota</taxon>
        <taxon>Bacilli</taxon>
        <taxon>Lactobacillales</taxon>
        <taxon>Streptococcaceae</taxon>
        <taxon>Streptococcus</taxon>
    </lineage>
</organism>
<dbReference type="EMBL" id="UHFA01000002">
    <property type="protein sequence ID" value="SUN35987.1"/>
    <property type="molecule type" value="Genomic_DNA"/>
</dbReference>
<protein>
    <submittedName>
        <fullName evidence="4">Transcriptional regulator</fullName>
    </submittedName>
</protein>
<dbReference type="PANTHER" id="PTHR43479:SF20">
    <property type="entry name" value="HTH TETR-TYPE DOMAIN-CONTAINING PROTEIN"/>
    <property type="match status" value="1"/>
</dbReference>
<dbReference type="Pfam" id="PF00440">
    <property type="entry name" value="TetR_N"/>
    <property type="match status" value="1"/>
</dbReference>
<feature type="domain" description="HTH tetR-type" evidence="3">
    <location>
        <begin position="6"/>
        <end position="66"/>
    </location>
</feature>
<dbReference type="InterPro" id="IPR009057">
    <property type="entry name" value="Homeodomain-like_sf"/>
</dbReference>
<gene>
    <name evidence="4" type="ORF">NCTC11391_01026</name>
</gene>
<dbReference type="InterPro" id="IPR050624">
    <property type="entry name" value="HTH-type_Tx_Regulator"/>
</dbReference>
<dbReference type="AlphaFoldDB" id="A0A380JF08"/>
<name>A0A380JF08_STRDO</name>
<accession>A0A380JF08</accession>
<dbReference type="Proteomes" id="UP000254082">
    <property type="component" value="Unassembled WGS sequence"/>
</dbReference>
<keyword evidence="1 2" id="KW-0238">DNA-binding</keyword>
<evidence type="ECO:0000313" key="4">
    <source>
        <dbReference type="EMBL" id="SUN35987.1"/>
    </source>
</evidence>
<evidence type="ECO:0000259" key="3">
    <source>
        <dbReference type="PROSITE" id="PS50977"/>
    </source>
</evidence>